<evidence type="ECO:0000313" key="3">
    <source>
        <dbReference type="Proteomes" id="UP000137095"/>
    </source>
</evidence>
<dbReference type="RefSeq" id="NP_116463.1">
    <property type="nucleotide sequence ID" value="NC_002794.1"/>
</dbReference>
<organismHost>
    <name type="scientific">Tupaia belangeri</name>
    <name type="common">Common tree shrew</name>
    <name type="synonym">Tupaia glis belangeri</name>
    <dbReference type="NCBI Taxonomy" id="37347"/>
</organismHost>
<accession>Q91TI9</accession>
<dbReference type="KEGG" id="vg:921158"/>
<evidence type="ECO:0000256" key="1">
    <source>
        <dbReference type="SAM" id="MobiDB-lite"/>
    </source>
</evidence>
<proteinExistence type="predicted"/>
<protein>
    <submittedName>
        <fullName evidence="2">T111.3</fullName>
    </submittedName>
</protein>
<organism evidence="2 3">
    <name type="scientific">Tupaiid herpesvirus 1 (strain 1)</name>
    <name type="common">TuHV-1</name>
    <name type="synonym">Herpesvirus tupaia (strain 1)</name>
    <dbReference type="NCBI Taxonomy" id="10397"/>
    <lineage>
        <taxon>Viruses</taxon>
        <taxon>Duplodnaviria</taxon>
        <taxon>Heunggongvirae</taxon>
        <taxon>Peploviricota</taxon>
        <taxon>Herviviricetes</taxon>
        <taxon>Herpesvirales</taxon>
        <taxon>Orthoherpesviridae</taxon>
        <taxon>Betaherpesvirinae</taxon>
        <taxon>Quwivirus</taxon>
        <taxon>Quwivirus tupaiidbeta1</taxon>
    </lineage>
</organism>
<feature type="compositionally biased region" description="Basic and acidic residues" evidence="1">
    <location>
        <begin position="155"/>
        <end position="165"/>
    </location>
</feature>
<dbReference type="Proteomes" id="UP000137095">
    <property type="component" value="Segment"/>
</dbReference>
<dbReference type="GeneID" id="921158"/>
<dbReference type="EMBL" id="AF281817">
    <property type="protein sequence ID" value="AAK57158.1"/>
    <property type="molecule type" value="Genomic_DNA"/>
</dbReference>
<feature type="region of interest" description="Disordered" evidence="1">
    <location>
        <begin position="32"/>
        <end position="51"/>
    </location>
</feature>
<sequence length="191" mass="20949">MKPGALPCEPPPPEPFAPSKFWTIFTQSHPGPQCSTVPVPSRHSNTRAESNVKRRMSKARLTFWWMIRFGLENVMYVRIDVGAEGSAMIAPPSPGQRATLIQTPIKKPRLGPPRPGAAATRRSTDPPTRPRGRPDARPSTPSAPRATGGKCPRTRAAEAPKRPEPRAAGPTYLPIEHGSRRQARASDRHHL</sequence>
<reference evidence="2 3" key="1">
    <citation type="journal article" date="2001" name="J. Virol.">
        <title>Analysis and characterization of the complete genome of tupaia (tree shrew) herpesvirus.</title>
        <authorList>
            <person name="Bahr U."/>
            <person name="Darai G."/>
        </authorList>
    </citation>
    <scope>NUCLEOTIDE SEQUENCE [LARGE SCALE GENOMIC DNA]</scope>
    <source>
        <strain evidence="2">2</strain>
    </source>
</reference>
<name>Q91TI9_TUHV1</name>
<evidence type="ECO:0000313" key="2">
    <source>
        <dbReference type="EMBL" id="AAK57158.1"/>
    </source>
</evidence>
<feature type="region of interest" description="Disordered" evidence="1">
    <location>
        <begin position="87"/>
        <end position="191"/>
    </location>
</feature>
<keyword evidence="3" id="KW-1185">Reference proteome</keyword>